<dbReference type="Pfam" id="PF07739">
    <property type="entry name" value="TipAS"/>
    <property type="match status" value="1"/>
</dbReference>
<dbReference type="Gene3D" id="1.10.490.50">
    <property type="entry name" value="Antibiotic binding domain of TipA-like multidrug resistance regulators"/>
    <property type="match status" value="1"/>
</dbReference>
<name>Q08UK9_STIAD</name>
<dbReference type="InterPro" id="IPR012925">
    <property type="entry name" value="TipAS_dom"/>
</dbReference>
<feature type="domain" description="TipAS antibiotic-recognition" evidence="1">
    <location>
        <begin position="1"/>
        <end position="37"/>
    </location>
</feature>
<accession>Q08UK9</accession>
<proteinExistence type="predicted"/>
<sequence length="44" mass="4950">MHRGLGELYVSDSRFTQNIDRVRPGLAQFTREAFQANAARALGQ</sequence>
<evidence type="ECO:0000313" key="5">
    <source>
        <dbReference type="Proteomes" id="UP000032702"/>
    </source>
</evidence>
<dbReference type="eggNOG" id="COG0789">
    <property type="taxonomic scope" value="Bacteria"/>
</dbReference>
<dbReference type="KEGG" id="sur:STAUR_1165"/>
<dbReference type="Proteomes" id="UP000001351">
    <property type="component" value="Chromosome"/>
</dbReference>
<dbReference type="SUPFAM" id="SSF89082">
    <property type="entry name" value="Antibiotic binding domain of TipA-like multidrug resistance regulators"/>
    <property type="match status" value="1"/>
</dbReference>
<dbReference type="RefSeq" id="WP_002616891.1">
    <property type="nucleotide sequence ID" value="NC_014623.1"/>
</dbReference>
<dbReference type="InterPro" id="IPR036244">
    <property type="entry name" value="TipA-like_antibiotic-bd"/>
</dbReference>
<dbReference type="STRING" id="378806.STAUR_1165"/>
<evidence type="ECO:0000313" key="2">
    <source>
        <dbReference type="EMBL" id="ADO68969.1"/>
    </source>
</evidence>
<reference evidence="2 4" key="2">
    <citation type="journal article" date="2011" name="Mol. Biol. Evol.">
        <title>Comparative genomic analysis of fruiting body formation in Myxococcales.</title>
        <authorList>
            <person name="Huntley S."/>
            <person name="Hamann N."/>
            <person name="Wegener-Feldbrugge S."/>
            <person name="Treuner-Lange A."/>
            <person name="Kube M."/>
            <person name="Reinhardt R."/>
            <person name="Klages S."/>
            <person name="Muller R."/>
            <person name="Ronning C.M."/>
            <person name="Nierman W.C."/>
            <person name="Sogaard-Andersen L."/>
        </authorList>
    </citation>
    <scope>NUCLEOTIDE SEQUENCE [LARGE SCALE GENOMIC DNA]</scope>
    <source>
        <strain evidence="2 4">DW4/3-1</strain>
    </source>
</reference>
<evidence type="ECO:0000313" key="4">
    <source>
        <dbReference type="Proteomes" id="UP000001351"/>
    </source>
</evidence>
<dbReference type="EMBL" id="AAMD01000127">
    <property type="protein sequence ID" value="EAU64187.1"/>
    <property type="molecule type" value="Genomic_DNA"/>
</dbReference>
<organism evidence="3 5">
    <name type="scientific">Stigmatella aurantiaca (strain DW4/3-1)</name>
    <dbReference type="NCBI Taxonomy" id="378806"/>
    <lineage>
        <taxon>Bacteria</taxon>
        <taxon>Pseudomonadati</taxon>
        <taxon>Myxococcota</taxon>
        <taxon>Myxococcia</taxon>
        <taxon>Myxococcales</taxon>
        <taxon>Cystobacterineae</taxon>
        <taxon>Archangiaceae</taxon>
        <taxon>Stigmatella</taxon>
    </lineage>
</organism>
<dbReference type="EMBL" id="CP002271">
    <property type="protein sequence ID" value="ADO68969.1"/>
    <property type="molecule type" value="Genomic_DNA"/>
</dbReference>
<protein>
    <submittedName>
        <fullName evidence="3">Chain A, Antibiotic Binding Domain Of A Tipa-Class Multidrug Resistance Transcriptional Regulator</fullName>
    </submittedName>
    <submittedName>
        <fullName evidence="2">Transcriptional activator TipA</fullName>
    </submittedName>
</protein>
<dbReference type="PATRIC" id="fig|378806.16.peg.3117"/>
<dbReference type="Proteomes" id="UP000032702">
    <property type="component" value="Unassembled WGS sequence"/>
</dbReference>
<dbReference type="AlphaFoldDB" id="Q08UK9"/>
<evidence type="ECO:0000313" key="3">
    <source>
        <dbReference type="EMBL" id="EAU64187.1"/>
    </source>
</evidence>
<keyword evidence="4" id="KW-1185">Reference proteome</keyword>
<gene>
    <name evidence="2" type="primary">tipA</name>
    <name evidence="2" type="ordered locus">STAUR_1165</name>
    <name evidence="3" type="ORF">STIAU_8724</name>
</gene>
<evidence type="ECO:0000259" key="1">
    <source>
        <dbReference type="Pfam" id="PF07739"/>
    </source>
</evidence>
<dbReference type="HOGENOM" id="CLU_3222388_0_0_7"/>
<reference evidence="3 5" key="1">
    <citation type="submission" date="2006-04" db="EMBL/GenBank/DDBJ databases">
        <authorList>
            <person name="Nierman W.C."/>
        </authorList>
    </citation>
    <scope>NUCLEOTIDE SEQUENCE [LARGE SCALE GENOMIC DNA]</scope>
    <source>
        <strain evidence="3 5">DW4/3-1</strain>
    </source>
</reference>